<organism evidence="2 3">
    <name type="scientific">Rubripirellula tenax</name>
    <dbReference type="NCBI Taxonomy" id="2528015"/>
    <lineage>
        <taxon>Bacteria</taxon>
        <taxon>Pseudomonadati</taxon>
        <taxon>Planctomycetota</taxon>
        <taxon>Planctomycetia</taxon>
        <taxon>Pirellulales</taxon>
        <taxon>Pirellulaceae</taxon>
        <taxon>Rubripirellula</taxon>
    </lineage>
</organism>
<keyword evidence="1" id="KW-1133">Transmembrane helix</keyword>
<dbReference type="Proteomes" id="UP000318288">
    <property type="component" value="Unassembled WGS sequence"/>
</dbReference>
<name>A0A5C6E787_9BACT</name>
<sequence>MNTATERNPYRPPVAENAVLRPRATIRATTWIGLAIGSVVLFLSAFLGGRIPYLYVRYPGLVDPPSRPVDYWPGLEVELSSYVLIVLVPFGSAVFICSVLSYRRQRSTLHTHPERGSPGTPPTSHP</sequence>
<comment type="caution">
    <text evidence="2">The sequence shown here is derived from an EMBL/GenBank/DDBJ whole genome shotgun (WGS) entry which is preliminary data.</text>
</comment>
<protein>
    <submittedName>
        <fullName evidence="2">Uncharacterized protein</fullName>
    </submittedName>
</protein>
<feature type="transmembrane region" description="Helical" evidence="1">
    <location>
        <begin position="31"/>
        <end position="55"/>
    </location>
</feature>
<reference evidence="2 3" key="1">
    <citation type="submission" date="2019-02" db="EMBL/GenBank/DDBJ databases">
        <title>Deep-cultivation of Planctomycetes and their phenomic and genomic characterization uncovers novel biology.</title>
        <authorList>
            <person name="Wiegand S."/>
            <person name="Jogler M."/>
            <person name="Boedeker C."/>
            <person name="Pinto D."/>
            <person name="Vollmers J."/>
            <person name="Rivas-Marin E."/>
            <person name="Kohn T."/>
            <person name="Peeters S.H."/>
            <person name="Heuer A."/>
            <person name="Rast P."/>
            <person name="Oberbeckmann S."/>
            <person name="Bunk B."/>
            <person name="Jeske O."/>
            <person name="Meyerdierks A."/>
            <person name="Storesund J.E."/>
            <person name="Kallscheuer N."/>
            <person name="Luecker S."/>
            <person name="Lage O.M."/>
            <person name="Pohl T."/>
            <person name="Merkel B.J."/>
            <person name="Hornburger P."/>
            <person name="Mueller R.-W."/>
            <person name="Bruemmer F."/>
            <person name="Labrenz M."/>
            <person name="Spormann A.M."/>
            <person name="Op Den Camp H."/>
            <person name="Overmann J."/>
            <person name="Amann R."/>
            <person name="Jetten M.S.M."/>
            <person name="Mascher T."/>
            <person name="Medema M.H."/>
            <person name="Devos D.P."/>
            <person name="Kaster A.-K."/>
            <person name="Ovreas L."/>
            <person name="Rohde M."/>
            <person name="Galperin M.Y."/>
            <person name="Jogler C."/>
        </authorList>
    </citation>
    <scope>NUCLEOTIDE SEQUENCE [LARGE SCALE GENOMIC DNA]</scope>
    <source>
        <strain evidence="2 3">Poly51</strain>
    </source>
</reference>
<accession>A0A5C6E787</accession>
<evidence type="ECO:0000313" key="2">
    <source>
        <dbReference type="EMBL" id="TWU44718.1"/>
    </source>
</evidence>
<feature type="transmembrane region" description="Helical" evidence="1">
    <location>
        <begin position="79"/>
        <end position="102"/>
    </location>
</feature>
<proteinExistence type="predicted"/>
<evidence type="ECO:0000313" key="3">
    <source>
        <dbReference type="Proteomes" id="UP000318288"/>
    </source>
</evidence>
<dbReference type="AlphaFoldDB" id="A0A5C6E787"/>
<dbReference type="RefSeq" id="WP_146462367.1">
    <property type="nucleotide sequence ID" value="NZ_SJPW01000010.1"/>
</dbReference>
<keyword evidence="1" id="KW-0472">Membrane</keyword>
<keyword evidence="1" id="KW-0812">Transmembrane</keyword>
<gene>
    <name evidence="2" type="ORF">Poly51_59870</name>
</gene>
<evidence type="ECO:0000256" key="1">
    <source>
        <dbReference type="SAM" id="Phobius"/>
    </source>
</evidence>
<dbReference type="EMBL" id="SJPW01000010">
    <property type="protein sequence ID" value="TWU44718.1"/>
    <property type="molecule type" value="Genomic_DNA"/>
</dbReference>
<keyword evidence="3" id="KW-1185">Reference proteome</keyword>